<organism evidence="2 3">
    <name type="scientific">Ascobolus immersus RN42</name>
    <dbReference type="NCBI Taxonomy" id="1160509"/>
    <lineage>
        <taxon>Eukaryota</taxon>
        <taxon>Fungi</taxon>
        <taxon>Dikarya</taxon>
        <taxon>Ascomycota</taxon>
        <taxon>Pezizomycotina</taxon>
        <taxon>Pezizomycetes</taxon>
        <taxon>Pezizales</taxon>
        <taxon>Ascobolaceae</taxon>
        <taxon>Ascobolus</taxon>
    </lineage>
</organism>
<reference evidence="2 3" key="1">
    <citation type="journal article" date="2018" name="Nat. Ecol. Evol.">
        <title>Pezizomycetes genomes reveal the molecular basis of ectomycorrhizal truffle lifestyle.</title>
        <authorList>
            <person name="Murat C."/>
            <person name="Payen T."/>
            <person name="Noel B."/>
            <person name="Kuo A."/>
            <person name="Morin E."/>
            <person name="Chen J."/>
            <person name="Kohler A."/>
            <person name="Krizsan K."/>
            <person name="Balestrini R."/>
            <person name="Da Silva C."/>
            <person name="Montanini B."/>
            <person name="Hainaut M."/>
            <person name="Levati E."/>
            <person name="Barry K.W."/>
            <person name="Belfiori B."/>
            <person name="Cichocki N."/>
            <person name="Clum A."/>
            <person name="Dockter R.B."/>
            <person name="Fauchery L."/>
            <person name="Guy J."/>
            <person name="Iotti M."/>
            <person name="Le Tacon F."/>
            <person name="Lindquist E.A."/>
            <person name="Lipzen A."/>
            <person name="Malagnac F."/>
            <person name="Mello A."/>
            <person name="Molinier V."/>
            <person name="Miyauchi S."/>
            <person name="Poulain J."/>
            <person name="Riccioni C."/>
            <person name="Rubini A."/>
            <person name="Sitrit Y."/>
            <person name="Splivallo R."/>
            <person name="Traeger S."/>
            <person name="Wang M."/>
            <person name="Zifcakova L."/>
            <person name="Wipf D."/>
            <person name="Zambonelli A."/>
            <person name="Paolocci F."/>
            <person name="Nowrousian M."/>
            <person name="Ottonello S."/>
            <person name="Baldrian P."/>
            <person name="Spatafora J.W."/>
            <person name="Henrissat B."/>
            <person name="Nagy L.G."/>
            <person name="Aury J.M."/>
            <person name="Wincker P."/>
            <person name="Grigoriev I.V."/>
            <person name="Bonfante P."/>
            <person name="Martin F.M."/>
        </authorList>
    </citation>
    <scope>NUCLEOTIDE SEQUENCE [LARGE SCALE GENOMIC DNA]</scope>
    <source>
        <strain evidence="2 3">RN42</strain>
    </source>
</reference>
<feature type="coiled-coil region" evidence="1">
    <location>
        <begin position="232"/>
        <end position="287"/>
    </location>
</feature>
<name>A0A3N4HCN4_ASCIM</name>
<proteinExistence type="predicted"/>
<dbReference type="EMBL" id="ML119879">
    <property type="protein sequence ID" value="RPA72113.1"/>
    <property type="molecule type" value="Genomic_DNA"/>
</dbReference>
<evidence type="ECO:0000313" key="3">
    <source>
        <dbReference type="Proteomes" id="UP000275078"/>
    </source>
</evidence>
<keyword evidence="1" id="KW-0175">Coiled coil</keyword>
<gene>
    <name evidence="2" type="ORF">BJ508DRAFT_367434</name>
</gene>
<keyword evidence="3" id="KW-1185">Reference proteome</keyword>
<protein>
    <submittedName>
        <fullName evidence="2">Uncharacterized protein</fullName>
    </submittedName>
</protein>
<dbReference type="AlphaFoldDB" id="A0A3N4HCN4"/>
<evidence type="ECO:0000313" key="2">
    <source>
        <dbReference type="EMBL" id="RPA72113.1"/>
    </source>
</evidence>
<accession>A0A3N4HCN4</accession>
<feature type="coiled-coil region" evidence="1">
    <location>
        <begin position="149"/>
        <end position="176"/>
    </location>
</feature>
<evidence type="ECO:0000256" key="1">
    <source>
        <dbReference type="SAM" id="Coils"/>
    </source>
</evidence>
<sequence>MTRYCECGDKDPNIYLADDDYNGLLVACNTLIDSEADIYCEFCEQPCKHEPICRYGGPSFRCTWCNEEKSCWGLLRGFAKSTLERGKGSYIEYRAVTNGTILASNAEEVGGCFCQGNEDSDSDDADEAETLKGRLKAELKKKLKHEILYDNYLIAKEELEEEFEGKVKEALTAAEQKRSTNSKHGCIQTDPISRPNGTDIGTQTILVGSVTGDITLSILEDLSLEMQRSSESNASESAVASLREKLRRQEEMMEVLVRSFSRYKEEVQTLRMERDEAVRKLAAAKEEGPEAVKALFEMKKWMENLGGLRLMDEGRVRSSDFEGPNSPADRV</sequence>
<dbReference type="Proteomes" id="UP000275078">
    <property type="component" value="Unassembled WGS sequence"/>
</dbReference>